<sequence>MTTKIVISLFSFLEIILVFWVSFGGIKLSLTKRQQEFLACIFEQYLKDGNPVHYTTVAKRLGVSKWTAYDMLKRLKEAGYLSSHYGLKEKGNPGRSQLFYTPTSKVKQLSEENADKQENWLVWRQLLIEKVEKLQSATAGSGHNQIEELLALLPEAKDSITYCACLIALFAAYIKVFNEQGMKLIRQVIELIKKPEQRLSLFCGTIIGTLSLSDSALAGTMENGKEGSVTKLVNKLQQRLMEIDLKQCRILDGFLSDLLQAVS</sequence>
<keyword evidence="1" id="KW-0812">Transmembrane</keyword>
<dbReference type="SUPFAM" id="SSF46785">
    <property type="entry name" value="Winged helix' DNA-binding domain"/>
    <property type="match status" value="2"/>
</dbReference>
<dbReference type="Pfam" id="PF01325">
    <property type="entry name" value="Fe_dep_repress"/>
    <property type="match status" value="1"/>
</dbReference>
<evidence type="ECO:0000259" key="2">
    <source>
        <dbReference type="Pfam" id="PF01325"/>
    </source>
</evidence>
<comment type="caution">
    <text evidence="3">The sequence shown here is derived from an EMBL/GenBank/DDBJ whole genome shotgun (WGS) entry which is preliminary data.</text>
</comment>
<evidence type="ECO:0000313" key="3">
    <source>
        <dbReference type="EMBL" id="KUK36239.1"/>
    </source>
</evidence>
<name>A0A101FFS4_9THEO</name>
<accession>A0A101FFS4</accession>
<dbReference type="PATRIC" id="fig|85874.4.peg.439"/>
<proteinExistence type="predicted"/>
<dbReference type="GO" id="GO:0003677">
    <property type="term" value="F:DNA binding"/>
    <property type="evidence" value="ECO:0007669"/>
    <property type="project" value="InterPro"/>
</dbReference>
<gene>
    <name evidence="3" type="ORF">XD66_1054</name>
</gene>
<dbReference type="Proteomes" id="UP000053326">
    <property type="component" value="Unassembled WGS sequence"/>
</dbReference>
<reference evidence="4" key="1">
    <citation type="journal article" date="2015" name="MBio">
        <title>Genome-Resolved Metagenomic Analysis Reveals Roles for Candidate Phyla and Other Microbial Community Members in Biogeochemical Transformations in Oil Reservoirs.</title>
        <authorList>
            <person name="Hu P."/>
            <person name="Tom L."/>
            <person name="Singh A."/>
            <person name="Thomas B.C."/>
            <person name="Baker B.J."/>
            <person name="Piceno Y.M."/>
            <person name="Andersen G.L."/>
            <person name="Banfield J.F."/>
        </authorList>
    </citation>
    <scope>NUCLEOTIDE SEQUENCE [LARGE SCALE GENOMIC DNA]</scope>
</reference>
<evidence type="ECO:0000256" key="1">
    <source>
        <dbReference type="SAM" id="Phobius"/>
    </source>
</evidence>
<feature type="transmembrane region" description="Helical" evidence="1">
    <location>
        <begin position="6"/>
        <end position="26"/>
    </location>
</feature>
<keyword evidence="1" id="KW-1133">Transmembrane helix</keyword>
<protein>
    <submittedName>
        <fullName evidence="3">Iron dependent repressor</fullName>
    </submittedName>
</protein>
<dbReference type="InterPro" id="IPR036390">
    <property type="entry name" value="WH_DNA-bd_sf"/>
</dbReference>
<dbReference type="Gene3D" id="1.10.10.10">
    <property type="entry name" value="Winged helix-like DNA-binding domain superfamily/Winged helix DNA-binding domain"/>
    <property type="match status" value="1"/>
</dbReference>
<dbReference type="AlphaFoldDB" id="A0A101FFS4"/>
<dbReference type="InterPro" id="IPR022687">
    <property type="entry name" value="HTH_DTXR"/>
</dbReference>
<dbReference type="EMBL" id="LGFO01000134">
    <property type="protein sequence ID" value="KUK36239.1"/>
    <property type="molecule type" value="Genomic_DNA"/>
</dbReference>
<organism evidence="3 4">
    <name type="scientific">Thermacetogenium phaeum</name>
    <dbReference type="NCBI Taxonomy" id="85874"/>
    <lineage>
        <taxon>Bacteria</taxon>
        <taxon>Bacillati</taxon>
        <taxon>Bacillota</taxon>
        <taxon>Clostridia</taxon>
        <taxon>Thermoanaerobacterales</taxon>
        <taxon>Thermoanaerobacteraceae</taxon>
        <taxon>Thermacetogenium</taxon>
    </lineage>
</organism>
<feature type="domain" description="HTH dtxR-type" evidence="2">
    <location>
        <begin position="30"/>
        <end position="82"/>
    </location>
</feature>
<dbReference type="InterPro" id="IPR036388">
    <property type="entry name" value="WH-like_DNA-bd_sf"/>
</dbReference>
<keyword evidence="1" id="KW-0472">Membrane</keyword>
<evidence type="ECO:0000313" key="4">
    <source>
        <dbReference type="Proteomes" id="UP000053326"/>
    </source>
</evidence>